<dbReference type="PANTHER" id="PTHR32071:SF57">
    <property type="entry name" value="C4-DICARBOXYLATE TRANSPORT TRANSCRIPTIONAL REGULATORY PROTEIN DCTD"/>
    <property type="match status" value="1"/>
</dbReference>
<evidence type="ECO:0000259" key="7">
    <source>
        <dbReference type="PROSITE" id="PS50045"/>
    </source>
</evidence>
<organism evidence="8 9">
    <name type="scientific">Alkalitalea saponilacus</name>
    <dbReference type="NCBI Taxonomy" id="889453"/>
    <lineage>
        <taxon>Bacteria</taxon>
        <taxon>Pseudomonadati</taxon>
        <taxon>Bacteroidota</taxon>
        <taxon>Bacteroidia</taxon>
        <taxon>Marinilabiliales</taxon>
        <taxon>Marinilabiliaceae</taxon>
        <taxon>Alkalitalea</taxon>
    </lineage>
</organism>
<dbReference type="Pfam" id="PF25601">
    <property type="entry name" value="AAA_lid_14"/>
    <property type="match status" value="1"/>
</dbReference>
<protein>
    <submittedName>
        <fullName evidence="8">Nif-specific regulatory protein</fullName>
    </submittedName>
</protein>
<dbReference type="EMBL" id="FUYV01000010">
    <property type="protein sequence ID" value="SKC10692.1"/>
    <property type="molecule type" value="Genomic_DNA"/>
</dbReference>
<dbReference type="Gene3D" id="1.10.10.60">
    <property type="entry name" value="Homeodomain-like"/>
    <property type="match status" value="1"/>
</dbReference>
<keyword evidence="4" id="KW-0238">DNA-binding</keyword>
<dbReference type="PANTHER" id="PTHR32071">
    <property type="entry name" value="TRANSCRIPTIONAL REGULATORY PROTEIN"/>
    <property type="match status" value="1"/>
</dbReference>
<dbReference type="SUPFAM" id="SSF46689">
    <property type="entry name" value="Homeodomain-like"/>
    <property type="match status" value="1"/>
</dbReference>
<dbReference type="SMART" id="SM00065">
    <property type="entry name" value="GAF"/>
    <property type="match status" value="1"/>
</dbReference>
<dbReference type="InterPro" id="IPR002078">
    <property type="entry name" value="Sigma_54_int"/>
</dbReference>
<dbReference type="InterPro" id="IPR002197">
    <property type="entry name" value="HTH_Fis"/>
</dbReference>
<dbReference type="GO" id="GO:0006355">
    <property type="term" value="P:regulation of DNA-templated transcription"/>
    <property type="evidence" value="ECO:0007669"/>
    <property type="project" value="InterPro"/>
</dbReference>
<dbReference type="AlphaFoldDB" id="A0A1T5GQG6"/>
<evidence type="ECO:0000256" key="4">
    <source>
        <dbReference type="ARBA" id="ARBA00023125"/>
    </source>
</evidence>
<gene>
    <name evidence="8" type="ORF">SAMN03080601_01924</name>
</gene>
<keyword evidence="1" id="KW-0547">Nucleotide-binding</keyword>
<dbReference type="InterPro" id="IPR003018">
    <property type="entry name" value="GAF"/>
</dbReference>
<dbReference type="InterPro" id="IPR027417">
    <property type="entry name" value="P-loop_NTPase"/>
</dbReference>
<dbReference type="FunFam" id="3.40.50.300:FF:000006">
    <property type="entry name" value="DNA-binding transcriptional regulator NtrC"/>
    <property type="match status" value="1"/>
</dbReference>
<dbReference type="InterPro" id="IPR025662">
    <property type="entry name" value="Sigma_54_int_dom_ATP-bd_1"/>
</dbReference>
<evidence type="ECO:0000256" key="3">
    <source>
        <dbReference type="ARBA" id="ARBA00023015"/>
    </source>
</evidence>
<dbReference type="Pfam" id="PF00158">
    <property type="entry name" value="Sigma54_activat"/>
    <property type="match status" value="1"/>
</dbReference>
<dbReference type="SUPFAM" id="SSF55781">
    <property type="entry name" value="GAF domain-like"/>
    <property type="match status" value="1"/>
</dbReference>
<dbReference type="InterPro" id="IPR025944">
    <property type="entry name" value="Sigma_54_int_dom_CS"/>
</dbReference>
<dbReference type="STRING" id="889453.SAMN03080601_01924"/>
<dbReference type="InterPro" id="IPR058031">
    <property type="entry name" value="AAA_lid_NorR"/>
</dbReference>
<dbReference type="InterPro" id="IPR009057">
    <property type="entry name" value="Homeodomain-like_sf"/>
</dbReference>
<dbReference type="CDD" id="cd00009">
    <property type="entry name" value="AAA"/>
    <property type="match status" value="1"/>
</dbReference>
<reference evidence="8 9" key="1">
    <citation type="submission" date="2017-02" db="EMBL/GenBank/DDBJ databases">
        <authorList>
            <person name="Peterson S.W."/>
        </authorList>
    </citation>
    <scope>NUCLEOTIDE SEQUENCE [LARGE SCALE GENOMIC DNA]</scope>
    <source>
        <strain evidence="8 9">DSM 24412</strain>
    </source>
</reference>
<dbReference type="PROSITE" id="PS00675">
    <property type="entry name" value="SIGMA54_INTERACT_1"/>
    <property type="match status" value="1"/>
</dbReference>
<evidence type="ECO:0000313" key="9">
    <source>
        <dbReference type="Proteomes" id="UP000191055"/>
    </source>
</evidence>
<evidence type="ECO:0000256" key="2">
    <source>
        <dbReference type="ARBA" id="ARBA00022840"/>
    </source>
</evidence>
<dbReference type="GO" id="GO:0005524">
    <property type="term" value="F:ATP binding"/>
    <property type="evidence" value="ECO:0007669"/>
    <property type="project" value="UniProtKB-KW"/>
</dbReference>
<evidence type="ECO:0000256" key="1">
    <source>
        <dbReference type="ARBA" id="ARBA00022741"/>
    </source>
</evidence>
<evidence type="ECO:0000313" key="8">
    <source>
        <dbReference type="EMBL" id="SKC10692.1"/>
    </source>
</evidence>
<feature type="coiled-coil region" evidence="6">
    <location>
        <begin position="168"/>
        <end position="195"/>
    </location>
</feature>
<evidence type="ECO:0000256" key="5">
    <source>
        <dbReference type="ARBA" id="ARBA00023163"/>
    </source>
</evidence>
<sequence length="522" mass="58800">MSIKPETFLDNCYGSRELNLLVEFSDLLGNKEIDLNHVISQLGEHLLAERIILTIYNRESGQIFIEGTYGVSEEGKKDINYVPGEGIIGTVIETGKPVLIRKTGESESYLNRMRTPLKVNGEDVSFICVPIRYKNETIGTLSFHKIYGRSHLLFDEDVRLLKIVGSMIGRAVKRRQEYAEEMAHLLNENQTLKGVISNQIQSDNIIGNSGKMSDVFALIESVASTDATVLIRGESGVGKELIADAIHQNSHRKEKPFIKVNCAALPENLIESELFGHEKGAFTGAIATRAGRFEAADGGTIFLDEFGEIPLSTQVKLLRVIQQKEIERVGASKTIKTDVRIICATNRNLEELIQKGEFREDLYYRINVFPIYVPPLRERINDIPVLANHFIDKFNKRHGKNIKRITSMAIDLLMVYHWPGNIRELENCMERAYILSNDGVIRAHNMPPTLQTAVSSKTSETGTLEMILEKHEKQLIIDSMVATKGNMVKAAKNLGITERMMGIRIKKYNIDPKRFKSRKAEG</sequence>
<dbReference type="Proteomes" id="UP000191055">
    <property type="component" value="Unassembled WGS sequence"/>
</dbReference>
<dbReference type="Pfam" id="PF02954">
    <property type="entry name" value="HTH_8"/>
    <property type="match status" value="1"/>
</dbReference>
<dbReference type="Gene3D" id="3.30.450.40">
    <property type="match status" value="1"/>
</dbReference>
<dbReference type="Gene3D" id="3.40.50.300">
    <property type="entry name" value="P-loop containing nucleotide triphosphate hydrolases"/>
    <property type="match status" value="1"/>
</dbReference>
<keyword evidence="5" id="KW-0804">Transcription</keyword>
<dbReference type="RefSeq" id="WP_079557667.1">
    <property type="nucleotide sequence ID" value="NZ_CP021904.1"/>
</dbReference>
<accession>A0A1T5GQG6</accession>
<dbReference type="Pfam" id="PF01590">
    <property type="entry name" value="GAF"/>
    <property type="match status" value="1"/>
</dbReference>
<evidence type="ECO:0000256" key="6">
    <source>
        <dbReference type="SAM" id="Coils"/>
    </source>
</evidence>
<dbReference type="Gene3D" id="1.10.8.60">
    <property type="match status" value="1"/>
</dbReference>
<keyword evidence="6" id="KW-0175">Coiled coil</keyword>
<feature type="domain" description="Sigma-54 factor interaction" evidence="7">
    <location>
        <begin position="205"/>
        <end position="434"/>
    </location>
</feature>
<dbReference type="PROSITE" id="PS50045">
    <property type="entry name" value="SIGMA54_INTERACT_4"/>
    <property type="match status" value="1"/>
</dbReference>
<dbReference type="SUPFAM" id="SSF52540">
    <property type="entry name" value="P-loop containing nucleoside triphosphate hydrolases"/>
    <property type="match status" value="1"/>
</dbReference>
<keyword evidence="2" id="KW-0067">ATP-binding</keyword>
<dbReference type="KEGG" id="asx:CDL62_03235"/>
<dbReference type="InterPro" id="IPR003593">
    <property type="entry name" value="AAA+_ATPase"/>
</dbReference>
<dbReference type="PRINTS" id="PR01590">
    <property type="entry name" value="HTHFIS"/>
</dbReference>
<dbReference type="GO" id="GO:0043565">
    <property type="term" value="F:sequence-specific DNA binding"/>
    <property type="evidence" value="ECO:0007669"/>
    <property type="project" value="InterPro"/>
</dbReference>
<dbReference type="PROSITE" id="PS00688">
    <property type="entry name" value="SIGMA54_INTERACT_3"/>
    <property type="match status" value="1"/>
</dbReference>
<proteinExistence type="predicted"/>
<dbReference type="SMART" id="SM00382">
    <property type="entry name" value="AAA"/>
    <property type="match status" value="1"/>
</dbReference>
<dbReference type="InterPro" id="IPR029016">
    <property type="entry name" value="GAF-like_dom_sf"/>
</dbReference>
<dbReference type="OrthoDB" id="9767722at2"/>
<name>A0A1T5GQG6_9BACT</name>
<keyword evidence="9" id="KW-1185">Reference proteome</keyword>
<keyword evidence="3" id="KW-0805">Transcription regulation</keyword>